<evidence type="ECO:0000256" key="1">
    <source>
        <dbReference type="SAM" id="MobiDB-lite"/>
    </source>
</evidence>
<protein>
    <submittedName>
        <fullName evidence="2">Uncharacterized protein</fullName>
    </submittedName>
</protein>
<feature type="compositionally biased region" description="Basic residues" evidence="1">
    <location>
        <begin position="1"/>
        <end position="10"/>
    </location>
</feature>
<name>A0A4Z2F0U1_9TELE</name>
<organism evidence="2 3">
    <name type="scientific">Liparis tanakae</name>
    <name type="common">Tanaka's snailfish</name>
    <dbReference type="NCBI Taxonomy" id="230148"/>
    <lineage>
        <taxon>Eukaryota</taxon>
        <taxon>Metazoa</taxon>
        <taxon>Chordata</taxon>
        <taxon>Craniata</taxon>
        <taxon>Vertebrata</taxon>
        <taxon>Euteleostomi</taxon>
        <taxon>Actinopterygii</taxon>
        <taxon>Neopterygii</taxon>
        <taxon>Teleostei</taxon>
        <taxon>Neoteleostei</taxon>
        <taxon>Acanthomorphata</taxon>
        <taxon>Eupercaria</taxon>
        <taxon>Perciformes</taxon>
        <taxon>Cottioidei</taxon>
        <taxon>Cottales</taxon>
        <taxon>Liparidae</taxon>
        <taxon>Liparis</taxon>
    </lineage>
</organism>
<gene>
    <name evidence="2" type="ORF">EYF80_055077</name>
</gene>
<proteinExistence type="predicted"/>
<accession>A0A4Z2F0U1</accession>
<dbReference type="EMBL" id="SRLO01001895">
    <property type="protein sequence ID" value="TNN34755.1"/>
    <property type="molecule type" value="Genomic_DNA"/>
</dbReference>
<evidence type="ECO:0000313" key="3">
    <source>
        <dbReference type="Proteomes" id="UP000314294"/>
    </source>
</evidence>
<evidence type="ECO:0000313" key="2">
    <source>
        <dbReference type="EMBL" id="TNN34755.1"/>
    </source>
</evidence>
<comment type="caution">
    <text evidence="2">The sequence shown here is derived from an EMBL/GenBank/DDBJ whole genome shotgun (WGS) entry which is preliminary data.</text>
</comment>
<reference evidence="2 3" key="1">
    <citation type="submission" date="2019-03" db="EMBL/GenBank/DDBJ databases">
        <title>First draft genome of Liparis tanakae, snailfish: a comprehensive survey of snailfish specific genes.</title>
        <authorList>
            <person name="Kim W."/>
            <person name="Song I."/>
            <person name="Jeong J.-H."/>
            <person name="Kim D."/>
            <person name="Kim S."/>
            <person name="Ryu S."/>
            <person name="Song J.Y."/>
            <person name="Lee S.K."/>
        </authorList>
    </citation>
    <scope>NUCLEOTIDE SEQUENCE [LARGE SCALE GENOMIC DNA]</scope>
    <source>
        <tissue evidence="2">Muscle</tissue>
    </source>
</reference>
<dbReference type="AlphaFoldDB" id="A0A4Z2F0U1"/>
<sequence length="88" mass="10081">METRAQKQRIHRYDSSNSSSRSDQPTAERLNLPNPPKMHELAKCRPQNIVDICEVQNNHKRKVRAILEEDALETCALMSVRPSGLTLQ</sequence>
<dbReference type="Proteomes" id="UP000314294">
    <property type="component" value="Unassembled WGS sequence"/>
</dbReference>
<keyword evidence="3" id="KW-1185">Reference proteome</keyword>
<feature type="region of interest" description="Disordered" evidence="1">
    <location>
        <begin position="1"/>
        <end position="37"/>
    </location>
</feature>